<feature type="domain" description="MATH" evidence="1">
    <location>
        <begin position="30"/>
        <end position="157"/>
    </location>
</feature>
<proteinExistence type="predicted"/>
<dbReference type="Proteomes" id="UP001412067">
    <property type="component" value="Unassembled WGS sequence"/>
</dbReference>
<gene>
    <name evidence="2" type="ORF">KSP40_PGU008256</name>
</gene>
<dbReference type="CDD" id="cd00121">
    <property type="entry name" value="MATH"/>
    <property type="match status" value="2"/>
</dbReference>
<name>A0ABR2MA61_9ASPA</name>
<dbReference type="Pfam" id="PF22486">
    <property type="entry name" value="MATH_2"/>
    <property type="match status" value="2"/>
</dbReference>
<comment type="caution">
    <text evidence="2">The sequence shown here is derived from an EMBL/GenBank/DDBJ whole genome shotgun (WGS) entry which is preliminary data.</text>
</comment>
<sequence length="314" mass="35690">MLFSKLFSSKKGIERTNRFASEFTIKDSSTYDFLWTIKSFSKFIGDNDGWLASGDFKSKGYSWKLVMYPNGNIVNGQISLYLKLVNASSHPSKTVFRVSYELFLFDQNTGDTLSKKGENLGQVFDEIGFRNMIDLKMFKDSSNGWLVKDSCMFGVKLFQIVRIHTHIESVLLRENVSNEYSWKIENFSKLDMKARHEKIFTAGDNLWTICIHSEGVQKCDNKDKGNNVTARLFFHGSIRDTSAMIVFAKITLSIIDQIKGNHKNWTYSAVFKCGGPGWGESLISLKEFNDPKLGIIVNDTCIIEAKVIVQALVQ</sequence>
<dbReference type="Gene3D" id="2.60.210.10">
    <property type="entry name" value="Apoptosis, Tumor Necrosis Factor Receptor Associated Protein 2, Chain A"/>
    <property type="match status" value="2"/>
</dbReference>
<protein>
    <recommendedName>
        <fullName evidence="1">MATH domain-containing protein</fullName>
    </recommendedName>
</protein>
<organism evidence="2 3">
    <name type="scientific">Platanthera guangdongensis</name>
    <dbReference type="NCBI Taxonomy" id="2320717"/>
    <lineage>
        <taxon>Eukaryota</taxon>
        <taxon>Viridiplantae</taxon>
        <taxon>Streptophyta</taxon>
        <taxon>Embryophyta</taxon>
        <taxon>Tracheophyta</taxon>
        <taxon>Spermatophyta</taxon>
        <taxon>Magnoliopsida</taxon>
        <taxon>Liliopsida</taxon>
        <taxon>Asparagales</taxon>
        <taxon>Orchidaceae</taxon>
        <taxon>Orchidoideae</taxon>
        <taxon>Orchideae</taxon>
        <taxon>Orchidinae</taxon>
        <taxon>Platanthera</taxon>
    </lineage>
</organism>
<dbReference type="PANTHER" id="PTHR46162">
    <property type="entry name" value="TRAF-LIKE FAMILY PROTEIN"/>
    <property type="match status" value="1"/>
</dbReference>
<dbReference type="PROSITE" id="PS50144">
    <property type="entry name" value="MATH"/>
    <property type="match status" value="2"/>
</dbReference>
<dbReference type="InterPro" id="IPR008974">
    <property type="entry name" value="TRAF-like"/>
</dbReference>
<keyword evidence="3" id="KW-1185">Reference proteome</keyword>
<evidence type="ECO:0000259" key="1">
    <source>
        <dbReference type="PROSITE" id="PS50144"/>
    </source>
</evidence>
<dbReference type="EMBL" id="JBBWWR010000010">
    <property type="protein sequence ID" value="KAK8960579.1"/>
    <property type="molecule type" value="Genomic_DNA"/>
</dbReference>
<evidence type="ECO:0000313" key="2">
    <source>
        <dbReference type="EMBL" id="KAK8960579.1"/>
    </source>
</evidence>
<accession>A0ABR2MA61</accession>
<reference evidence="2 3" key="1">
    <citation type="journal article" date="2022" name="Nat. Plants">
        <title>Genomes of leafy and leafless Platanthera orchids illuminate the evolution of mycoheterotrophy.</title>
        <authorList>
            <person name="Li M.H."/>
            <person name="Liu K.W."/>
            <person name="Li Z."/>
            <person name="Lu H.C."/>
            <person name="Ye Q.L."/>
            <person name="Zhang D."/>
            <person name="Wang J.Y."/>
            <person name="Li Y.F."/>
            <person name="Zhong Z.M."/>
            <person name="Liu X."/>
            <person name="Yu X."/>
            <person name="Liu D.K."/>
            <person name="Tu X.D."/>
            <person name="Liu B."/>
            <person name="Hao Y."/>
            <person name="Liao X.Y."/>
            <person name="Jiang Y.T."/>
            <person name="Sun W.H."/>
            <person name="Chen J."/>
            <person name="Chen Y.Q."/>
            <person name="Ai Y."/>
            <person name="Zhai J.W."/>
            <person name="Wu S.S."/>
            <person name="Zhou Z."/>
            <person name="Hsiao Y.Y."/>
            <person name="Wu W.L."/>
            <person name="Chen Y.Y."/>
            <person name="Lin Y.F."/>
            <person name="Hsu J.L."/>
            <person name="Li C.Y."/>
            <person name="Wang Z.W."/>
            <person name="Zhao X."/>
            <person name="Zhong W.Y."/>
            <person name="Ma X.K."/>
            <person name="Ma L."/>
            <person name="Huang J."/>
            <person name="Chen G.Z."/>
            <person name="Huang M.Z."/>
            <person name="Huang L."/>
            <person name="Peng D.H."/>
            <person name="Luo Y.B."/>
            <person name="Zou S.Q."/>
            <person name="Chen S.P."/>
            <person name="Lan S."/>
            <person name="Tsai W.C."/>
            <person name="Van de Peer Y."/>
            <person name="Liu Z.J."/>
        </authorList>
    </citation>
    <scope>NUCLEOTIDE SEQUENCE [LARGE SCALE GENOMIC DNA]</scope>
    <source>
        <strain evidence="2">Lor288</strain>
    </source>
</reference>
<dbReference type="InterPro" id="IPR002083">
    <property type="entry name" value="MATH/TRAF_dom"/>
</dbReference>
<feature type="domain" description="MATH" evidence="1">
    <location>
        <begin position="177"/>
        <end position="307"/>
    </location>
</feature>
<evidence type="ECO:0000313" key="3">
    <source>
        <dbReference type="Proteomes" id="UP001412067"/>
    </source>
</evidence>
<dbReference type="PANTHER" id="PTHR46162:SF2">
    <property type="entry name" value="ANKYRIN REPEAT-CONTAINING PROTEIN-RELATED"/>
    <property type="match status" value="1"/>
</dbReference>
<dbReference type="SUPFAM" id="SSF49599">
    <property type="entry name" value="TRAF domain-like"/>
    <property type="match status" value="2"/>
</dbReference>